<comment type="catalytic activity">
    <reaction evidence="4">
        <text>an anthocyanidin + UDP-alpha-D-glucose + H(+) = an anthocyanidin 3-O-beta-D-glucoside + UDP</text>
        <dbReference type="Rhea" id="RHEA:20093"/>
        <dbReference type="ChEBI" id="CHEBI:15378"/>
        <dbReference type="ChEBI" id="CHEBI:16307"/>
        <dbReference type="ChEBI" id="CHEBI:58223"/>
        <dbReference type="ChEBI" id="CHEBI:58885"/>
        <dbReference type="ChEBI" id="CHEBI:143576"/>
        <dbReference type="EC" id="2.4.1.115"/>
    </reaction>
</comment>
<dbReference type="OrthoDB" id="5835829at2759"/>
<keyword evidence="5" id="KW-0328">Glycosyltransferase</keyword>
<organism evidence="7 8">
    <name type="scientific">Jatropha curcas</name>
    <name type="common">Barbados nut</name>
    <dbReference type="NCBI Taxonomy" id="180498"/>
    <lineage>
        <taxon>Eukaryota</taxon>
        <taxon>Viridiplantae</taxon>
        <taxon>Streptophyta</taxon>
        <taxon>Embryophyta</taxon>
        <taxon>Tracheophyta</taxon>
        <taxon>Spermatophyta</taxon>
        <taxon>Magnoliopsida</taxon>
        <taxon>eudicotyledons</taxon>
        <taxon>Gunneridae</taxon>
        <taxon>Pentapetalae</taxon>
        <taxon>rosids</taxon>
        <taxon>fabids</taxon>
        <taxon>Malpighiales</taxon>
        <taxon>Euphorbiaceae</taxon>
        <taxon>Crotonoideae</taxon>
        <taxon>Jatropheae</taxon>
        <taxon>Jatropha</taxon>
    </lineage>
</organism>
<dbReference type="EC" id="2.4.1.-" evidence="6"/>
<protein>
    <recommendedName>
        <fullName evidence="6">Glycosyltransferase</fullName>
        <ecNumber evidence="6">2.4.1.-</ecNumber>
    </recommendedName>
</protein>
<dbReference type="GO" id="GO:0080043">
    <property type="term" value="F:quercetin 3-O-glucosyltransferase activity"/>
    <property type="evidence" value="ECO:0007669"/>
    <property type="project" value="TreeGrafter"/>
</dbReference>
<evidence type="ECO:0000256" key="1">
    <source>
        <dbReference type="ARBA" id="ARBA00004935"/>
    </source>
</evidence>
<dbReference type="PROSITE" id="PS00375">
    <property type="entry name" value="UDPGT"/>
    <property type="match status" value="1"/>
</dbReference>
<dbReference type="Gene3D" id="3.40.50.2000">
    <property type="entry name" value="Glycogen Phosphorylase B"/>
    <property type="match status" value="2"/>
</dbReference>
<keyword evidence="3 5" id="KW-0808">Transferase</keyword>
<dbReference type="GO" id="GO:0009718">
    <property type="term" value="P:anthocyanin-containing compound biosynthetic process"/>
    <property type="evidence" value="ECO:0007669"/>
    <property type="project" value="UniProtKB-UniPathway"/>
</dbReference>
<evidence type="ECO:0000256" key="3">
    <source>
        <dbReference type="ARBA" id="ARBA00022679"/>
    </source>
</evidence>
<dbReference type="GO" id="GO:0010294">
    <property type="term" value="F:abscisic acid glucosyltransferase activity"/>
    <property type="evidence" value="ECO:0007669"/>
    <property type="project" value="TreeGrafter"/>
</dbReference>
<dbReference type="Pfam" id="PF00201">
    <property type="entry name" value="UDPGT"/>
    <property type="match status" value="1"/>
</dbReference>
<dbReference type="GO" id="GO:0047213">
    <property type="term" value="F:anthocyanidin 3-O-glucosyltransferase activity"/>
    <property type="evidence" value="ECO:0007669"/>
    <property type="project" value="UniProtKB-EC"/>
</dbReference>
<dbReference type="EMBL" id="KK914593">
    <property type="protein sequence ID" value="KDP32004.1"/>
    <property type="molecule type" value="Genomic_DNA"/>
</dbReference>
<evidence type="ECO:0000313" key="8">
    <source>
        <dbReference type="Proteomes" id="UP000027138"/>
    </source>
</evidence>
<evidence type="ECO:0000256" key="2">
    <source>
        <dbReference type="ARBA" id="ARBA00009995"/>
    </source>
</evidence>
<dbReference type="FunFam" id="3.40.50.2000:FF:000019">
    <property type="entry name" value="Glycosyltransferase"/>
    <property type="match status" value="1"/>
</dbReference>
<reference evidence="7 8" key="1">
    <citation type="journal article" date="2014" name="PLoS ONE">
        <title>Global Analysis of Gene Expression Profiles in Physic Nut (Jatropha curcas L.) Seedlings Exposed to Salt Stress.</title>
        <authorList>
            <person name="Zhang L."/>
            <person name="Zhang C."/>
            <person name="Wu P."/>
            <person name="Chen Y."/>
            <person name="Li M."/>
            <person name="Jiang H."/>
            <person name="Wu G."/>
        </authorList>
    </citation>
    <scope>NUCLEOTIDE SEQUENCE [LARGE SCALE GENOMIC DNA]</scope>
    <source>
        <strain evidence="8">cv. GZQX0401</strain>
        <tissue evidence="7">Young leaves</tissue>
    </source>
</reference>
<evidence type="ECO:0000313" key="7">
    <source>
        <dbReference type="EMBL" id="KDP32004.1"/>
    </source>
</evidence>
<dbReference type="UniPathway" id="UPA00009"/>
<dbReference type="KEGG" id="jcu:105639775"/>
<dbReference type="SUPFAM" id="SSF53756">
    <property type="entry name" value="UDP-Glycosyltransferase/glycogen phosphorylase"/>
    <property type="match status" value="1"/>
</dbReference>
<gene>
    <name evidence="7" type="ORF">JCGZ_12465</name>
</gene>
<dbReference type="Proteomes" id="UP000027138">
    <property type="component" value="Unassembled WGS sequence"/>
</dbReference>
<dbReference type="GO" id="GO:0080044">
    <property type="term" value="F:quercetin 7-O-glucosyltransferase activity"/>
    <property type="evidence" value="ECO:0007669"/>
    <property type="project" value="TreeGrafter"/>
</dbReference>
<dbReference type="InterPro" id="IPR002213">
    <property type="entry name" value="UDP_glucos_trans"/>
</dbReference>
<evidence type="ECO:0000256" key="5">
    <source>
        <dbReference type="RuleBase" id="RU003718"/>
    </source>
</evidence>
<comment type="similarity">
    <text evidence="2 5">Belongs to the UDP-glycosyltransferase family.</text>
</comment>
<dbReference type="PANTHER" id="PTHR11926:SF1264">
    <property type="entry name" value="GLYCOSYLTRANSFERASE-RELATED"/>
    <property type="match status" value="1"/>
</dbReference>
<dbReference type="CDD" id="cd03784">
    <property type="entry name" value="GT1_Gtf-like"/>
    <property type="match status" value="1"/>
</dbReference>
<evidence type="ECO:0000256" key="4">
    <source>
        <dbReference type="ARBA" id="ARBA00047606"/>
    </source>
</evidence>
<dbReference type="AlphaFoldDB" id="A0A067KJJ1"/>
<sequence length="485" mass="54445">MAAQAEQVNILMVTVAFHGHINPMLSLAKCLVPKAIHITIAINDVARHRMLQSKVSTSLSTTAPNTTPKPPGIDIVFYSDGLSPEFDRDNDVDLMIKSLRTVGSENLSNMISNSDKKFSCIICNPFMPWVPDIAEKHGIPCAVLWIQACTVYSIYYHFFKYPNSFPSIENPNESIKLPGLPVLQVKDLPSFILPSSPETFKKILSEFFQKLDKVKWVLANSFTELEEEVVKSTNYHPHHIFPIGPLVSPFLFQKKEETAICNIGMRNSNENACIEWLDKKSPSSVIYISFGTITLLSQKQMDNLAIALKNSEKPFLWVIKVKENHFDHENRSELFVRFLEETKDRGMVVTWCPQDKVLMHKAIACFITHCGWNSSLEAVTAGVPVISYPGWTDQPTVAKMLVDVLKIGVKIKIEEEDGEVVASADEIKRCILEITNGKKAEEIKRNAVKLSEVAKKAMADDGSSNKNLDLFIKKIILNSSCFLKS</sequence>
<comment type="pathway">
    <text evidence="1">Pigment biosynthesis; anthocyanin biosynthesis.</text>
</comment>
<dbReference type="PANTHER" id="PTHR11926">
    <property type="entry name" value="GLUCOSYL/GLUCURONOSYL TRANSFERASES"/>
    <property type="match status" value="1"/>
</dbReference>
<keyword evidence="8" id="KW-1185">Reference proteome</keyword>
<evidence type="ECO:0000256" key="6">
    <source>
        <dbReference type="RuleBase" id="RU362057"/>
    </source>
</evidence>
<proteinExistence type="inferred from homology"/>
<dbReference type="InterPro" id="IPR035595">
    <property type="entry name" value="UDP_glycos_trans_CS"/>
</dbReference>
<name>A0A067KJJ1_JATCU</name>
<accession>A0A067KJJ1</accession>